<accession>A0A3G5A3G9</accession>
<feature type="compositionally biased region" description="Low complexity" evidence="3">
    <location>
        <begin position="57"/>
        <end position="71"/>
    </location>
</feature>
<dbReference type="Gene3D" id="3.70.10.10">
    <property type="match status" value="1"/>
</dbReference>
<dbReference type="InterPro" id="IPR022648">
    <property type="entry name" value="Pr_cel_nuc_antig_N"/>
</dbReference>
<feature type="region of interest" description="Disordered" evidence="3">
    <location>
        <begin position="42"/>
        <end position="181"/>
    </location>
</feature>
<evidence type="ECO:0000256" key="3">
    <source>
        <dbReference type="SAM" id="MobiDB-lite"/>
    </source>
</evidence>
<dbReference type="PANTHER" id="PTHR11352">
    <property type="entry name" value="PROLIFERATING CELL NUCLEAR ANTIGEN"/>
    <property type="match status" value="1"/>
</dbReference>
<reference evidence="6" key="1">
    <citation type="submission" date="2018-10" db="EMBL/GenBank/DDBJ databases">
        <title>Hidden diversity of soil giant viruses.</title>
        <authorList>
            <person name="Schulz F."/>
            <person name="Alteio L."/>
            <person name="Goudeau D."/>
            <person name="Ryan E.M."/>
            <person name="Malmstrom R.R."/>
            <person name="Blanchard J."/>
            <person name="Woyke T."/>
        </authorList>
    </citation>
    <scope>NUCLEOTIDE SEQUENCE</scope>
    <source>
        <strain evidence="6">HAV1</strain>
    </source>
</reference>
<evidence type="ECO:0000259" key="5">
    <source>
        <dbReference type="Pfam" id="PF02747"/>
    </source>
</evidence>
<dbReference type="EMBL" id="MK072300">
    <property type="protein sequence ID" value="AYV81752.1"/>
    <property type="molecule type" value="Genomic_DNA"/>
</dbReference>
<keyword evidence="2" id="KW-0238">DNA-binding</keyword>
<dbReference type="InterPro" id="IPR000730">
    <property type="entry name" value="Pr_cel_nuc_antig"/>
</dbReference>
<dbReference type="Pfam" id="PF00705">
    <property type="entry name" value="PCNA_N"/>
    <property type="match status" value="1"/>
</dbReference>
<dbReference type="GO" id="GO:0006272">
    <property type="term" value="P:leading strand elongation"/>
    <property type="evidence" value="ECO:0007669"/>
    <property type="project" value="TreeGrafter"/>
</dbReference>
<sequence length="436" mass="48704">MSMKKGNGKLLEVKLVDVMTWKTLFDVMKDILGDIIIEFKQDPDMNNRNDSDETADVPVPVGKGKQKVVQVEAPVDKKKKNQKNQKKGKAVAVAPAPLPVKDESDESDEDDKHYASNEDAAEPEEVEIDGTEAEEAELEEEANEPVDPDEEEEGEADEDEEAEPAAQAKSTEGTDSSKTKKKEAAGGIKIVAINYTRTLLILVKLDAKEFSIFKVSKSIYDVGVNLLQLNKLIKTLDKDDILTISIDEEDTQMLVLDVENEVKNSRTCNRLKMLDINKKSYKIPATKFDVTITMDAVDFHKTCKEMNQIAEYVEILCKENSITFTCKGDCSEKSTTLDATESNGIKIKFANPKKKVIVQGIFELKHFVMFTKCASLCPNIQVYMKNNYPIFIKYTVAKLGHVLLGLIPITDANINSNFSDDDEDYSDDEKPAPLLK</sequence>
<feature type="compositionally biased region" description="Basic residues" evidence="3">
    <location>
        <begin position="77"/>
        <end position="89"/>
    </location>
</feature>
<dbReference type="GO" id="GO:0003677">
    <property type="term" value="F:DNA binding"/>
    <property type="evidence" value="ECO:0007669"/>
    <property type="project" value="UniProtKB-KW"/>
</dbReference>
<dbReference type="GO" id="GO:0019985">
    <property type="term" value="P:translesion synthesis"/>
    <property type="evidence" value="ECO:0007669"/>
    <property type="project" value="TreeGrafter"/>
</dbReference>
<evidence type="ECO:0000256" key="1">
    <source>
        <dbReference type="ARBA" id="ARBA00010462"/>
    </source>
</evidence>
<dbReference type="InterPro" id="IPR046938">
    <property type="entry name" value="DNA_clamp_sf"/>
</dbReference>
<dbReference type="SUPFAM" id="SSF55979">
    <property type="entry name" value="DNA clamp"/>
    <property type="match status" value="2"/>
</dbReference>
<dbReference type="GO" id="GO:0006298">
    <property type="term" value="P:mismatch repair"/>
    <property type="evidence" value="ECO:0007669"/>
    <property type="project" value="TreeGrafter"/>
</dbReference>
<feature type="compositionally biased region" description="Acidic residues" evidence="3">
    <location>
        <begin position="119"/>
        <end position="163"/>
    </location>
</feature>
<proteinExistence type="inferred from homology"/>
<evidence type="ECO:0000256" key="2">
    <source>
        <dbReference type="ARBA" id="ARBA00023125"/>
    </source>
</evidence>
<evidence type="ECO:0000259" key="4">
    <source>
        <dbReference type="Pfam" id="PF00705"/>
    </source>
</evidence>
<dbReference type="InterPro" id="IPR022649">
    <property type="entry name" value="Pr_cel_nuc_antig_C"/>
</dbReference>
<name>A0A3G5A3G9_9VIRU</name>
<dbReference type="Pfam" id="PF02747">
    <property type="entry name" value="PCNA_C"/>
    <property type="match status" value="1"/>
</dbReference>
<comment type="similarity">
    <text evidence="1">Belongs to the PCNA family.</text>
</comment>
<gene>
    <name evidence="6" type="ORF">Harvfovirus58_10</name>
</gene>
<dbReference type="GO" id="GO:0006275">
    <property type="term" value="P:regulation of DNA replication"/>
    <property type="evidence" value="ECO:0007669"/>
    <property type="project" value="InterPro"/>
</dbReference>
<dbReference type="PANTHER" id="PTHR11352:SF0">
    <property type="entry name" value="PROLIFERATING CELL NUCLEAR ANTIGEN"/>
    <property type="match status" value="1"/>
</dbReference>
<feature type="domain" description="Proliferating cell nuclear antigen PCNA C-terminal" evidence="5">
    <location>
        <begin position="282"/>
        <end position="403"/>
    </location>
</feature>
<evidence type="ECO:0000313" key="6">
    <source>
        <dbReference type="EMBL" id="AYV81752.1"/>
    </source>
</evidence>
<protein>
    <submittedName>
        <fullName evidence="6">Proliferating cell nuclear antigen</fullName>
    </submittedName>
</protein>
<dbReference type="GO" id="GO:0030337">
    <property type="term" value="F:DNA polymerase processivity factor activity"/>
    <property type="evidence" value="ECO:0007669"/>
    <property type="project" value="InterPro"/>
</dbReference>
<feature type="compositionally biased region" description="Basic and acidic residues" evidence="3">
    <location>
        <begin position="42"/>
        <end position="51"/>
    </location>
</feature>
<feature type="domain" description="Proliferating cell nuclear antigen PCNA N-terminal" evidence="4">
    <location>
        <begin position="186"/>
        <end position="277"/>
    </location>
</feature>
<dbReference type="CDD" id="cd00577">
    <property type="entry name" value="PCNA"/>
    <property type="match status" value="1"/>
</dbReference>
<dbReference type="NCBIfam" id="TIGR00590">
    <property type="entry name" value="pcna"/>
    <property type="match status" value="1"/>
</dbReference>
<organism evidence="6">
    <name type="scientific">Harvfovirus sp</name>
    <dbReference type="NCBI Taxonomy" id="2487768"/>
    <lineage>
        <taxon>Viruses</taxon>
        <taxon>Varidnaviria</taxon>
        <taxon>Bamfordvirae</taxon>
        <taxon>Nucleocytoviricota</taxon>
        <taxon>Megaviricetes</taxon>
        <taxon>Imitervirales</taxon>
        <taxon>Mimiviridae</taxon>
        <taxon>Klosneuvirinae</taxon>
    </lineage>
</organism>